<evidence type="ECO:0000313" key="2">
    <source>
        <dbReference type="EMBL" id="KUL01408.1"/>
    </source>
</evidence>
<dbReference type="PANTHER" id="PTHR42923">
    <property type="entry name" value="PROTOPORPHYRINOGEN OXIDASE"/>
    <property type="match status" value="1"/>
</dbReference>
<dbReference type="PATRIC" id="fig|2198.3.peg.911"/>
<organism evidence="2 3">
    <name type="scientific">Methanoculleus marisnigri</name>
    <dbReference type="NCBI Taxonomy" id="2198"/>
    <lineage>
        <taxon>Archaea</taxon>
        <taxon>Methanobacteriati</taxon>
        <taxon>Methanobacteriota</taxon>
        <taxon>Stenosarchaea group</taxon>
        <taxon>Methanomicrobia</taxon>
        <taxon>Methanomicrobiales</taxon>
        <taxon>Methanomicrobiaceae</taxon>
        <taxon>Methanoculleus</taxon>
    </lineage>
</organism>
<evidence type="ECO:0000259" key="1">
    <source>
        <dbReference type="Pfam" id="PF01593"/>
    </source>
</evidence>
<dbReference type="InterPro" id="IPR002937">
    <property type="entry name" value="Amino_oxidase"/>
</dbReference>
<proteinExistence type="predicted"/>
<accession>A0A124G4X0</accession>
<dbReference type="Gene3D" id="1.10.3110.10">
    <property type="entry name" value="protoporphyrinogen ix oxidase, domain 3"/>
    <property type="match status" value="1"/>
</dbReference>
<dbReference type="PANTHER" id="PTHR42923:SF3">
    <property type="entry name" value="PROTOPORPHYRINOGEN OXIDASE"/>
    <property type="match status" value="1"/>
</dbReference>
<feature type="non-terminal residue" evidence="2">
    <location>
        <position position="1"/>
    </location>
</feature>
<gene>
    <name evidence="2" type="ORF">XE10_1046</name>
</gene>
<dbReference type="AlphaFoldDB" id="A0A124G4X0"/>
<dbReference type="Gene3D" id="3.50.50.60">
    <property type="entry name" value="FAD/NAD(P)-binding domain"/>
    <property type="match status" value="1"/>
</dbReference>
<reference evidence="3" key="1">
    <citation type="journal article" date="2015" name="MBio">
        <title>Genome-Resolved Metagenomic Analysis Reveals Roles for Candidate Phyla and Other Microbial Community Members in Biogeochemical Transformations in Oil Reservoirs.</title>
        <authorList>
            <person name="Hu P."/>
            <person name="Tom L."/>
            <person name="Singh A."/>
            <person name="Thomas B.C."/>
            <person name="Baker B.J."/>
            <person name="Piceno Y.M."/>
            <person name="Andersen G.L."/>
            <person name="Banfield J.F."/>
        </authorList>
    </citation>
    <scope>NUCLEOTIDE SEQUENCE [LARGE SCALE GENOMIC DNA]</scope>
</reference>
<dbReference type="Gene3D" id="3.90.660.20">
    <property type="entry name" value="Protoporphyrinogen oxidase, mitochondrial, domain 2"/>
    <property type="match status" value="1"/>
</dbReference>
<name>A0A124G4X0_9EURY</name>
<dbReference type="GO" id="GO:0016491">
    <property type="term" value="F:oxidoreductase activity"/>
    <property type="evidence" value="ECO:0007669"/>
    <property type="project" value="InterPro"/>
</dbReference>
<dbReference type="InterPro" id="IPR050464">
    <property type="entry name" value="Zeta_carotene_desat/Oxidored"/>
</dbReference>
<comment type="caution">
    <text evidence="2">The sequence shown here is derived from an EMBL/GenBank/DDBJ whole genome shotgun (WGS) entry which is preliminary data.</text>
</comment>
<dbReference type="EMBL" id="LGHE01000106">
    <property type="protein sequence ID" value="KUL01408.1"/>
    <property type="molecule type" value="Genomic_DNA"/>
</dbReference>
<dbReference type="Proteomes" id="UP000054598">
    <property type="component" value="Unassembled WGS sequence"/>
</dbReference>
<evidence type="ECO:0000313" key="3">
    <source>
        <dbReference type="Proteomes" id="UP000054598"/>
    </source>
</evidence>
<dbReference type="NCBIfam" id="NF005560">
    <property type="entry name" value="PRK07233.1"/>
    <property type="match status" value="1"/>
</dbReference>
<dbReference type="InterPro" id="IPR036188">
    <property type="entry name" value="FAD/NAD-bd_sf"/>
</dbReference>
<protein>
    <submittedName>
        <fullName evidence="2">Amine oxidase</fullName>
    </submittedName>
</protein>
<sequence>PYCLENTTVCRDRQTAFLPRFKPGVSCLIIMKICVVGGGLSGLVSALELAGKHQVDLFERRPILGGCLGSYRIGDYWIEEYYHHCFAGDTSLLDLFDTLQVTDRLEWLKGSTGYYVDGTIHPLTTPTEILRYPHLTLTEKARLGLLTLRSRRLDTAALDGITAKDFILDNLGPGIYASFFEPLLKSKFGDRAGEVSAAWLISRIAIRSDRGAGGERLGYLKGGFQQVIARLEEEVAGRGASIVPGSPVEEIRRKNGGWLVNGEAYDCVVSTLPPQVTADLAGLDIAPVPYQGAACMTLALDRDVTDGIYWLNMKDAAPYGAVVSHTNFAPLAWYGEHIVYLASYFTDRLPEGFEASMLGDFCRRFSVSESEVHWHRLAIDPYAGPVYTTGLRNRLPAYEEHGLFLAGMFSPPNYPERSMNGSVVAGQEVAKRVLARFVDA</sequence>
<feature type="domain" description="Amine oxidase" evidence="1">
    <location>
        <begin position="40"/>
        <end position="434"/>
    </location>
</feature>
<dbReference type="Pfam" id="PF01593">
    <property type="entry name" value="Amino_oxidase"/>
    <property type="match status" value="1"/>
</dbReference>
<dbReference type="SUPFAM" id="SSF51905">
    <property type="entry name" value="FAD/NAD(P)-binding domain"/>
    <property type="match status" value="1"/>
</dbReference>